<gene>
    <name evidence="16" type="ORF">OIU74_029070</name>
</gene>
<protein>
    <recommendedName>
        <fullName evidence="14">Germin-like protein</fullName>
    </recommendedName>
</protein>
<dbReference type="FunFam" id="2.60.120.10:FF:000047">
    <property type="entry name" value="Auxin-binding protein ABP19a"/>
    <property type="match status" value="1"/>
</dbReference>
<proteinExistence type="inferred from homology"/>
<evidence type="ECO:0000256" key="4">
    <source>
        <dbReference type="ARBA" id="ARBA00022525"/>
    </source>
</evidence>
<feature type="binding site" evidence="12">
    <location>
        <position position="189"/>
    </location>
    <ligand>
        <name>Mn(2+)</name>
        <dbReference type="ChEBI" id="CHEBI:29035"/>
    </ligand>
</feature>
<keyword evidence="9" id="KW-0325">Glycoprotein</keyword>
<dbReference type="SMART" id="SM00835">
    <property type="entry name" value="Cupin_1"/>
    <property type="match status" value="1"/>
</dbReference>
<evidence type="ECO:0000313" key="17">
    <source>
        <dbReference type="Proteomes" id="UP001151752"/>
    </source>
</evidence>
<keyword evidence="4 14" id="KW-0964">Secreted</keyword>
<dbReference type="Pfam" id="PF00190">
    <property type="entry name" value="Cupin_1"/>
    <property type="match status" value="1"/>
</dbReference>
<evidence type="ECO:0000256" key="5">
    <source>
        <dbReference type="ARBA" id="ARBA00022723"/>
    </source>
</evidence>
<dbReference type="PANTHER" id="PTHR31238">
    <property type="entry name" value="GERMIN-LIKE PROTEIN SUBFAMILY 3 MEMBER 3"/>
    <property type="match status" value="1"/>
</dbReference>
<evidence type="ECO:0000313" key="16">
    <source>
        <dbReference type="EMBL" id="KAJ6746521.1"/>
    </source>
</evidence>
<accession>A0A9Q0VD23</accession>
<feature type="domain" description="Cupin type-1" evidence="15">
    <location>
        <begin position="94"/>
        <end position="241"/>
    </location>
</feature>
<reference evidence="16" key="2">
    <citation type="journal article" date="2023" name="Int. J. Mol. Sci.">
        <title>De Novo Assembly and Annotation of 11 Diverse Shrub Willow (Salix) Genomes Reveals Novel Gene Organization in Sex-Linked Regions.</title>
        <authorList>
            <person name="Hyden B."/>
            <person name="Feng K."/>
            <person name="Yates T.B."/>
            <person name="Jawdy S."/>
            <person name="Cereghino C."/>
            <person name="Smart L.B."/>
            <person name="Muchero W."/>
        </authorList>
    </citation>
    <scope>NUCLEOTIDE SEQUENCE</scope>
    <source>
        <tissue evidence="16">Shoot tip</tissue>
    </source>
</reference>
<comment type="caution">
    <text evidence="16">The sequence shown here is derived from an EMBL/GenBank/DDBJ whole genome shotgun (WGS) entry which is preliminary data.</text>
</comment>
<evidence type="ECO:0000256" key="14">
    <source>
        <dbReference type="RuleBase" id="RU366015"/>
    </source>
</evidence>
<dbReference type="EMBL" id="JAPFFM010000009">
    <property type="protein sequence ID" value="KAJ6746521.1"/>
    <property type="molecule type" value="Genomic_DNA"/>
</dbReference>
<dbReference type="Proteomes" id="UP001151752">
    <property type="component" value="Chromosome 6"/>
</dbReference>
<evidence type="ECO:0000256" key="7">
    <source>
        <dbReference type="ARBA" id="ARBA00023157"/>
    </source>
</evidence>
<organism evidence="16 17">
    <name type="scientific">Salix koriyanagi</name>
    <dbReference type="NCBI Taxonomy" id="2511006"/>
    <lineage>
        <taxon>Eukaryota</taxon>
        <taxon>Viridiplantae</taxon>
        <taxon>Streptophyta</taxon>
        <taxon>Embryophyta</taxon>
        <taxon>Tracheophyta</taxon>
        <taxon>Spermatophyta</taxon>
        <taxon>Magnoliopsida</taxon>
        <taxon>eudicotyledons</taxon>
        <taxon>Gunneridae</taxon>
        <taxon>Pentapetalae</taxon>
        <taxon>rosids</taxon>
        <taxon>fabids</taxon>
        <taxon>Malpighiales</taxon>
        <taxon>Salicaceae</taxon>
        <taxon>Saliceae</taxon>
        <taxon>Salix</taxon>
    </lineage>
</organism>
<feature type="disulfide bond" evidence="13">
    <location>
        <begin position="65"/>
        <end position="80"/>
    </location>
</feature>
<evidence type="ECO:0000256" key="10">
    <source>
        <dbReference type="ARBA" id="ARBA00023211"/>
    </source>
</evidence>
<dbReference type="InterPro" id="IPR001929">
    <property type="entry name" value="Germin"/>
</dbReference>
<feature type="binding site" evidence="11">
    <location>
        <position position="144"/>
    </location>
    <ligand>
        <name>oxalate</name>
        <dbReference type="ChEBI" id="CHEBI:30623"/>
    </ligand>
</feature>
<keyword evidence="10 11" id="KW-0464">Manganese</keyword>
<keyword evidence="17" id="KW-1185">Reference proteome</keyword>
<evidence type="ECO:0000256" key="6">
    <source>
        <dbReference type="ARBA" id="ARBA00022729"/>
    </source>
</evidence>
<dbReference type="GO" id="GO:0030145">
    <property type="term" value="F:manganese ion binding"/>
    <property type="evidence" value="ECO:0007669"/>
    <property type="project" value="UniProtKB-UniRule"/>
</dbReference>
<dbReference type="SUPFAM" id="SSF51182">
    <property type="entry name" value="RmlC-like cupins"/>
    <property type="match status" value="1"/>
</dbReference>
<dbReference type="PRINTS" id="PR00325">
    <property type="entry name" value="GERMIN"/>
</dbReference>
<evidence type="ECO:0000256" key="13">
    <source>
        <dbReference type="PIRSR" id="PIRSR601929-3"/>
    </source>
</evidence>
<evidence type="ECO:0000256" key="11">
    <source>
        <dbReference type="PIRSR" id="PIRSR601929-1"/>
    </source>
</evidence>
<dbReference type="InterPro" id="IPR014710">
    <property type="entry name" value="RmlC-like_jellyroll"/>
</dbReference>
<evidence type="ECO:0000256" key="9">
    <source>
        <dbReference type="ARBA" id="ARBA00023180"/>
    </source>
</evidence>
<keyword evidence="5 11" id="KW-0479">Metal-binding</keyword>
<dbReference type="PROSITE" id="PS00725">
    <property type="entry name" value="GERMIN"/>
    <property type="match status" value="1"/>
</dbReference>
<dbReference type="InterPro" id="IPR019780">
    <property type="entry name" value="Germin_Mn-BS"/>
</dbReference>
<comment type="subcellular location">
    <subcellularLocation>
        <location evidence="1 14">Secreted</location>
        <location evidence="1 14">Extracellular space</location>
        <location evidence="1 14">Apoplast</location>
    </subcellularLocation>
</comment>
<dbReference type="AlphaFoldDB" id="A0A9Q0VD23"/>
<evidence type="ECO:0000256" key="1">
    <source>
        <dbReference type="ARBA" id="ARBA00004271"/>
    </source>
</evidence>
<keyword evidence="7 13" id="KW-1015">Disulfide bond</keyword>
<sequence length="251" mass="26401">MGAHTLASLETYSSILSYITVFEVLSSSLYPKIEPSFLEKKMILPIFLIFSLLSSTSNAAVQDFCVADLKGPDTPTGYVCKKPAAVTVDDFVFSGLGAGGNTSNIIKAAVTPAFAEQFAGVNGLGISMARLDLAVDGVVPMHTHPGGSEVLIVVSGSICAGFISSSANKVYLKSLKKGDIMVFPRGLLHFQINAGKTPALAFVSFSSERPGLQILDFALFANDLPSEIVEKTTFLDDAQVKKLKGVLGGTG</sequence>
<dbReference type="Gene3D" id="2.60.120.10">
    <property type="entry name" value="Jelly Rolls"/>
    <property type="match status" value="1"/>
</dbReference>
<evidence type="ECO:0000256" key="3">
    <source>
        <dbReference type="ARBA" id="ARBA00022523"/>
    </source>
</evidence>
<evidence type="ECO:0000256" key="8">
    <source>
        <dbReference type="ARBA" id="ARBA00023170"/>
    </source>
</evidence>
<evidence type="ECO:0000256" key="2">
    <source>
        <dbReference type="ARBA" id="ARBA00007456"/>
    </source>
</evidence>
<evidence type="ECO:0000259" key="15">
    <source>
        <dbReference type="SMART" id="SM00835"/>
    </source>
</evidence>
<keyword evidence="3 14" id="KW-0052">Apoplast</keyword>
<keyword evidence="6" id="KW-0732">Signal</keyword>
<name>A0A9Q0VD23_9ROSI</name>
<evidence type="ECO:0000256" key="12">
    <source>
        <dbReference type="PIRSR" id="PIRSR601929-2"/>
    </source>
</evidence>
<feature type="binding site" evidence="11">
    <location>
        <position position="149"/>
    </location>
    <ligand>
        <name>oxalate</name>
        <dbReference type="ChEBI" id="CHEBI:30623"/>
    </ligand>
</feature>
<comment type="similarity">
    <text evidence="2 14">Belongs to the germin family.</text>
</comment>
<dbReference type="InterPro" id="IPR011051">
    <property type="entry name" value="RmlC_Cupin_sf"/>
</dbReference>
<keyword evidence="8" id="KW-0675">Receptor</keyword>
<dbReference type="GO" id="GO:0048046">
    <property type="term" value="C:apoplast"/>
    <property type="evidence" value="ECO:0007669"/>
    <property type="project" value="UniProtKB-SubCell"/>
</dbReference>
<feature type="binding site" evidence="12">
    <location>
        <position position="149"/>
    </location>
    <ligand>
        <name>Mn(2+)</name>
        <dbReference type="ChEBI" id="CHEBI:29035"/>
    </ligand>
</feature>
<feature type="binding site" evidence="12">
    <location>
        <position position="142"/>
    </location>
    <ligand>
        <name>Mn(2+)</name>
        <dbReference type="ChEBI" id="CHEBI:29035"/>
    </ligand>
</feature>
<feature type="binding site" evidence="12">
    <location>
        <position position="144"/>
    </location>
    <ligand>
        <name>Mn(2+)</name>
        <dbReference type="ChEBI" id="CHEBI:29035"/>
    </ligand>
</feature>
<dbReference type="InterPro" id="IPR006045">
    <property type="entry name" value="Cupin_1"/>
</dbReference>
<dbReference type="CDD" id="cd02241">
    <property type="entry name" value="cupin_OxOx"/>
    <property type="match status" value="1"/>
</dbReference>
<reference evidence="16" key="1">
    <citation type="submission" date="2022-11" db="EMBL/GenBank/DDBJ databases">
        <authorList>
            <person name="Hyden B.L."/>
            <person name="Feng K."/>
            <person name="Yates T."/>
            <person name="Jawdy S."/>
            <person name="Smart L.B."/>
            <person name="Muchero W."/>
        </authorList>
    </citation>
    <scope>NUCLEOTIDE SEQUENCE</scope>
    <source>
        <tissue evidence="16">Shoot tip</tissue>
    </source>
</reference>